<feature type="region of interest" description="Disordered" evidence="2">
    <location>
        <begin position="313"/>
        <end position="334"/>
    </location>
</feature>
<dbReference type="EMBL" id="MU858064">
    <property type="protein sequence ID" value="KAK4216942.1"/>
    <property type="molecule type" value="Genomic_DNA"/>
</dbReference>
<evidence type="ECO:0000256" key="1">
    <source>
        <dbReference type="ARBA" id="ARBA00022737"/>
    </source>
</evidence>
<organism evidence="4 5">
    <name type="scientific">Rhypophila decipiens</name>
    <dbReference type="NCBI Taxonomy" id="261697"/>
    <lineage>
        <taxon>Eukaryota</taxon>
        <taxon>Fungi</taxon>
        <taxon>Dikarya</taxon>
        <taxon>Ascomycota</taxon>
        <taxon>Pezizomycotina</taxon>
        <taxon>Sordariomycetes</taxon>
        <taxon>Sordariomycetidae</taxon>
        <taxon>Sordariales</taxon>
        <taxon>Naviculisporaceae</taxon>
        <taxon>Rhypophila</taxon>
    </lineage>
</organism>
<dbReference type="Proteomes" id="UP001301769">
    <property type="component" value="Unassembled WGS sequence"/>
</dbReference>
<feature type="domain" description="Nephrocystin 3-like N-terminal" evidence="3">
    <location>
        <begin position="379"/>
        <end position="541"/>
    </location>
</feature>
<keyword evidence="5" id="KW-1185">Reference proteome</keyword>
<evidence type="ECO:0000313" key="5">
    <source>
        <dbReference type="Proteomes" id="UP001301769"/>
    </source>
</evidence>
<dbReference type="AlphaFoldDB" id="A0AAN6YIT1"/>
<accession>A0AAN6YIT1</accession>
<evidence type="ECO:0000259" key="3">
    <source>
        <dbReference type="Pfam" id="PF24883"/>
    </source>
</evidence>
<comment type="caution">
    <text evidence="4">The sequence shown here is derived from an EMBL/GenBank/DDBJ whole genome shotgun (WGS) entry which is preliminary data.</text>
</comment>
<keyword evidence="1" id="KW-0677">Repeat</keyword>
<sequence>MEPLSPDPSVVVGRYFHTKSDEMADIHEMFSTQFGHPSPPHKAETWSHSQPKIKRQAFLQELDEFNRKLDQLSRSRRHQLDFDVRDCEWAKVFDKLVEAKETVARRLERDKTWLSKGGIVLTKMSNMFQPVLQAIPDELCFLHGGLALVLHLAKGRDKIKGEIINVFEDVMYAFAAAGNAAEHTSGDIGLNEELDRLRLSLFKTIPTLVDILLPGNIVRTAVAPFRTAQAGPLLETLGVDIKRVNQRAKIITDHLHSDAAKITKDHVEEIHDSVRDLHVMQQDIFDRINESLAGQDGLAKMLSDAVKVFHYHRTKKSRRGRSSPGTRENHSAGTPDFKSVATLLLILDADHHHLNRDLHFVRRQSKEFDLQSKHAAAAIFNNTNFHRWMTSDDSDLLHIEGRLDGCYGKTSPISYFCATFVDKMQNMPPQAHTLVLNFFCGQHVASNDPLRGPRGLLRALVAQSLRPWDHISLDELDLGALGGPNHDAISTSDLCALLHFVIRQIPETCTVYCVIDNVNQLEREEWADDFWFLMGTLGNIVAGEAGENLKPHARFKVIITSPGRSQWLRGDQAVNVNNHVLVGDRG</sequence>
<reference evidence="4" key="1">
    <citation type="journal article" date="2023" name="Mol. Phylogenet. Evol.">
        <title>Genome-scale phylogeny and comparative genomics of the fungal order Sordariales.</title>
        <authorList>
            <person name="Hensen N."/>
            <person name="Bonometti L."/>
            <person name="Westerberg I."/>
            <person name="Brannstrom I.O."/>
            <person name="Guillou S."/>
            <person name="Cros-Aarteil S."/>
            <person name="Calhoun S."/>
            <person name="Haridas S."/>
            <person name="Kuo A."/>
            <person name="Mondo S."/>
            <person name="Pangilinan J."/>
            <person name="Riley R."/>
            <person name="LaButti K."/>
            <person name="Andreopoulos B."/>
            <person name="Lipzen A."/>
            <person name="Chen C."/>
            <person name="Yan M."/>
            <person name="Daum C."/>
            <person name="Ng V."/>
            <person name="Clum A."/>
            <person name="Steindorff A."/>
            <person name="Ohm R.A."/>
            <person name="Martin F."/>
            <person name="Silar P."/>
            <person name="Natvig D.O."/>
            <person name="Lalanne C."/>
            <person name="Gautier V."/>
            <person name="Ament-Velasquez S.L."/>
            <person name="Kruys A."/>
            <person name="Hutchinson M.I."/>
            <person name="Powell A.J."/>
            <person name="Barry K."/>
            <person name="Miller A.N."/>
            <person name="Grigoriev I.V."/>
            <person name="Debuchy R."/>
            <person name="Gladieux P."/>
            <person name="Hiltunen Thoren M."/>
            <person name="Johannesson H."/>
        </authorList>
    </citation>
    <scope>NUCLEOTIDE SEQUENCE</scope>
    <source>
        <strain evidence="4">PSN293</strain>
    </source>
</reference>
<evidence type="ECO:0000313" key="4">
    <source>
        <dbReference type="EMBL" id="KAK4216942.1"/>
    </source>
</evidence>
<dbReference type="PANTHER" id="PTHR40619">
    <property type="entry name" value="FUNGAL STAND N-TERMINAL GOODBYE DOMAIN-CONTAINING PROTEIN"/>
    <property type="match status" value="1"/>
</dbReference>
<gene>
    <name evidence="4" type="ORF">QBC37DRAFT_78201</name>
</gene>
<proteinExistence type="predicted"/>
<dbReference type="PANTHER" id="PTHR40619:SF3">
    <property type="entry name" value="FUNGAL STAND N-TERMINAL GOODBYE DOMAIN-CONTAINING PROTEIN"/>
    <property type="match status" value="1"/>
</dbReference>
<protein>
    <recommendedName>
        <fullName evidence="3">Nephrocystin 3-like N-terminal domain-containing protein</fullName>
    </recommendedName>
</protein>
<name>A0AAN6YIT1_9PEZI</name>
<reference evidence="4" key="2">
    <citation type="submission" date="2023-05" db="EMBL/GenBank/DDBJ databases">
        <authorList>
            <consortium name="Lawrence Berkeley National Laboratory"/>
            <person name="Steindorff A."/>
            <person name="Hensen N."/>
            <person name="Bonometti L."/>
            <person name="Westerberg I."/>
            <person name="Brannstrom I.O."/>
            <person name="Guillou S."/>
            <person name="Cros-Aarteil S."/>
            <person name="Calhoun S."/>
            <person name="Haridas S."/>
            <person name="Kuo A."/>
            <person name="Mondo S."/>
            <person name="Pangilinan J."/>
            <person name="Riley R."/>
            <person name="Labutti K."/>
            <person name="Andreopoulos B."/>
            <person name="Lipzen A."/>
            <person name="Chen C."/>
            <person name="Yanf M."/>
            <person name="Daum C."/>
            <person name="Ng V."/>
            <person name="Clum A."/>
            <person name="Ohm R."/>
            <person name="Martin F."/>
            <person name="Silar P."/>
            <person name="Natvig D."/>
            <person name="Lalanne C."/>
            <person name="Gautier V."/>
            <person name="Ament-Velasquez S.L."/>
            <person name="Kruys A."/>
            <person name="Hutchinson M.I."/>
            <person name="Powell A.J."/>
            <person name="Barry K."/>
            <person name="Miller A.N."/>
            <person name="Grigoriev I.V."/>
            <person name="Debuchy R."/>
            <person name="Gladieux P."/>
            <person name="Thoren M.H."/>
            <person name="Johannesson H."/>
        </authorList>
    </citation>
    <scope>NUCLEOTIDE SEQUENCE</scope>
    <source>
        <strain evidence="4">PSN293</strain>
    </source>
</reference>
<dbReference type="Pfam" id="PF24883">
    <property type="entry name" value="NPHP3_N"/>
    <property type="match status" value="1"/>
</dbReference>
<dbReference type="InterPro" id="IPR056884">
    <property type="entry name" value="NPHP3-like_N"/>
</dbReference>
<evidence type="ECO:0000256" key="2">
    <source>
        <dbReference type="SAM" id="MobiDB-lite"/>
    </source>
</evidence>